<dbReference type="Gene3D" id="3.40.366.10">
    <property type="entry name" value="Malonyl-Coenzyme A Acyl Carrier Protein, domain 2"/>
    <property type="match status" value="1"/>
</dbReference>
<dbReference type="EMBL" id="AAIBIC010000207">
    <property type="protein sequence ID" value="ECC3917863.1"/>
    <property type="molecule type" value="Genomic_DNA"/>
</dbReference>
<feature type="non-terminal residue" evidence="3">
    <location>
        <position position="1"/>
    </location>
</feature>
<keyword evidence="3" id="KW-0012">Acyltransferase</keyword>
<dbReference type="AlphaFoldDB" id="A0A5Y1YFV2"/>
<dbReference type="SMART" id="SM00827">
    <property type="entry name" value="PKS_AT"/>
    <property type="match status" value="1"/>
</dbReference>
<organism evidence="3">
    <name type="scientific">Salmonella diarizonae</name>
    <dbReference type="NCBI Taxonomy" id="59204"/>
    <lineage>
        <taxon>Bacteria</taxon>
        <taxon>Pseudomonadati</taxon>
        <taxon>Pseudomonadota</taxon>
        <taxon>Gammaproteobacteria</taxon>
        <taxon>Enterobacterales</taxon>
        <taxon>Enterobacteriaceae</taxon>
        <taxon>Salmonella</taxon>
    </lineage>
</organism>
<evidence type="ECO:0000256" key="1">
    <source>
        <dbReference type="ARBA" id="ARBA00022679"/>
    </source>
</evidence>
<dbReference type="GO" id="GO:0006633">
    <property type="term" value="P:fatty acid biosynthetic process"/>
    <property type="evidence" value="ECO:0007669"/>
    <property type="project" value="TreeGrafter"/>
</dbReference>
<feature type="domain" description="Malonyl-CoA:ACP transacylase (MAT)" evidence="2">
    <location>
        <begin position="1"/>
        <end position="224"/>
    </location>
</feature>
<sequence>TGQGSQRCGMGRGLWETYPAFRTAFDAACAALSPHLAGDLKAVMWGGDEARLAETGWTQPALFALQVGLAALWRSWGVEPEYVAGHSLGELSAAYVAGVFPLEDAARLVAARGRLMQALPGGGSMAALNVPEDAARALVSGQAVSVAAVNGPSSVVVSGEAGAVASVAERCVAAGGRATELAVSHAFHSAQMEPMLGAFRAVAESVSYRRPSLPVVSNVTGALA</sequence>
<proteinExistence type="predicted"/>
<accession>A0A5Y1YFV2</accession>
<dbReference type="Proteomes" id="UP000839735">
    <property type="component" value="Unassembled WGS sequence"/>
</dbReference>
<feature type="non-terminal residue" evidence="3">
    <location>
        <position position="224"/>
    </location>
</feature>
<dbReference type="GO" id="GO:0004312">
    <property type="term" value="F:fatty acid synthase activity"/>
    <property type="evidence" value="ECO:0007669"/>
    <property type="project" value="TreeGrafter"/>
</dbReference>
<evidence type="ECO:0000259" key="2">
    <source>
        <dbReference type="SMART" id="SM00827"/>
    </source>
</evidence>
<name>A0A5Y1YFV2_SALDZ</name>
<keyword evidence="1 3" id="KW-0808">Transferase</keyword>
<dbReference type="InterPro" id="IPR016036">
    <property type="entry name" value="Malonyl_transacylase_ACP-bd"/>
</dbReference>
<gene>
    <name evidence="3" type="ORF">CTQ69_28965</name>
</gene>
<comment type="caution">
    <text evidence="3">The sequence shown here is derived from an EMBL/GenBank/DDBJ whole genome shotgun (WGS) entry which is preliminary data.</text>
</comment>
<dbReference type="Pfam" id="PF00698">
    <property type="entry name" value="Acyl_transf_1"/>
    <property type="match status" value="1"/>
</dbReference>
<dbReference type="InterPro" id="IPR050091">
    <property type="entry name" value="PKS_NRPS_Biosynth_Enz"/>
</dbReference>
<dbReference type="InterPro" id="IPR001227">
    <property type="entry name" value="Ac_transferase_dom_sf"/>
</dbReference>
<dbReference type="InterPro" id="IPR014043">
    <property type="entry name" value="Acyl_transferase_dom"/>
</dbReference>
<protein>
    <submittedName>
        <fullName evidence="3">Acyltransferase domain-containing protein</fullName>
    </submittedName>
</protein>
<dbReference type="SUPFAM" id="SSF55048">
    <property type="entry name" value="Probable ACP-binding domain of malonyl-CoA ACP transacylase"/>
    <property type="match status" value="1"/>
</dbReference>
<dbReference type="PANTHER" id="PTHR43775:SF51">
    <property type="entry name" value="INACTIVE PHENOLPHTHIOCEROL SYNTHESIS POLYKETIDE SYNTHASE TYPE I PKS1-RELATED"/>
    <property type="match status" value="1"/>
</dbReference>
<reference evidence="3" key="1">
    <citation type="submission" date="2018-08" db="EMBL/GenBank/DDBJ databases">
        <authorList>
            <person name="Ashton P.M."/>
            <person name="Dallman T."/>
            <person name="Nair S."/>
            <person name="De Pinna E."/>
            <person name="Peters T."/>
            <person name="Grant K."/>
        </authorList>
    </citation>
    <scope>NUCLEOTIDE SEQUENCE [LARGE SCALE GENOMIC DNA]</scope>
    <source>
        <strain evidence="3">294779</strain>
    </source>
</reference>
<dbReference type="SUPFAM" id="SSF52151">
    <property type="entry name" value="FabD/lysophospholipase-like"/>
    <property type="match status" value="1"/>
</dbReference>
<evidence type="ECO:0000313" key="3">
    <source>
        <dbReference type="EMBL" id="ECC3917863.1"/>
    </source>
</evidence>
<dbReference type="PANTHER" id="PTHR43775">
    <property type="entry name" value="FATTY ACID SYNTHASE"/>
    <property type="match status" value="1"/>
</dbReference>
<dbReference type="InterPro" id="IPR016035">
    <property type="entry name" value="Acyl_Trfase/lysoPLipase"/>
</dbReference>